<keyword evidence="9" id="KW-0350">Heme biosynthesis</keyword>
<dbReference type="PANTHER" id="PTHR47346">
    <property type="entry name" value="HYDROLASES, ACTING ON ESTER BOND"/>
    <property type="match status" value="1"/>
</dbReference>
<keyword evidence="13" id="KW-0472">Membrane</keyword>
<reference evidence="15" key="1">
    <citation type="submission" date="2023-05" db="EMBL/GenBank/DDBJ databases">
        <title>Nepenthes gracilis genome sequencing.</title>
        <authorList>
            <person name="Fukushima K."/>
        </authorList>
    </citation>
    <scope>NUCLEOTIDE SEQUENCE</scope>
    <source>
        <strain evidence="15">SING2019-196</strain>
    </source>
</reference>
<evidence type="ECO:0000256" key="4">
    <source>
        <dbReference type="ARBA" id="ARBA00011738"/>
    </source>
</evidence>
<keyword evidence="13" id="KW-0378">Hydrolase</keyword>
<evidence type="ECO:0000256" key="1">
    <source>
        <dbReference type="ARBA" id="ARBA00004229"/>
    </source>
</evidence>
<feature type="transmembrane region" description="Helical" evidence="13">
    <location>
        <begin position="1489"/>
        <end position="1512"/>
    </location>
</feature>
<feature type="transmembrane region" description="Helical" evidence="13">
    <location>
        <begin position="1349"/>
        <end position="1370"/>
    </location>
</feature>
<gene>
    <name evidence="15" type="ORF">Nepgr_000788</name>
</gene>
<comment type="function">
    <text evidence="13">Involved in inositol deacylation of GPI-anchored proteins which plays important roles in the quality control and ER-associated degradation of GPI-anchored proteins.</text>
</comment>
<feature type="transmembrane region" description="Helical" evidence="13">
    <location>
        <begin position="1229"/>
        <end position="1249"/>
    </location>
</feature>
<organism evidence="15 16">
    <name type="scientific">Nepenthes gracilis</name>
    <name type="common">Slender pitcher plant</name>
    <dbReference type="NCBI Taxonomy" id="150966"/>
    <lineage>
        <taxon>Eukaryota</taxon>
        <taxon>Viridiplantae</taxon>
        <taxon>Streptophyta</taxon>
        <taxon>Embryophyta</taxon>
        <taxon>Tracheophyta</taxon>
        <taxon>Spermatophyta</taxon>
        <taxon>Magnoliopsida</taxon>
        <taxon>eudicotyledons</taxon>
        <taxon>Gunneridae</taxon>
        <taxon>Pentapetalae</taxon>
        <taxon>Caryophyllales</taxon>
        <taxon>Nepenthaceae</taxon>
        <taxon>Nepenthes</taxon>
    </lineage>
</organism>
<dbReference type="EMBL" id="BSYO01000001">
    <property type="protein sequence ID" value="GMG98948.1"/>
    <property type="molecule type" value="Genomic_DNA"/>
</dbReference>
<evidence type="ECO:0000256" key="2">
    <source>
        <dbReference type="ARBA" id="ARBA00005168"/>
    </source>
</evidence>
<dbReference type="NCBIfam" id="NF003727">
    <property type="entry name" value="PRK05330.1"/>
    <property type="match status" value="1"/>
</dbReference>
<comment type="caution">
    <text evidence="15">The sequence shown here is derived from an EMBL/GenBank/DDBJ whole genome shotgun (WGS) entry which is preliminary data.</text>
</comment>
<dbReference type="EC" id="3.1.-.-" evidence="13"/>
<dbReference type="PANTHER" id="PTHR47346:SF1">
    <property type="entry name" value="GPI INOSITOL-DEACYLASE"/>
    <property type="match status" value="1"/>
</dbReference>
<dbReference type="GO" id="GO:0015031">
    <property type="term" value="P:protein transport"/>
    <property type="evidence" value="ECO:0007669"/>
    <property type="project" value="UniProtKB-KW"/>
</dbReference>
<dbReference type="GO" id="GO:0006783">
    <property type="term" value="P:heme biosynthetic process"/>
    <property type="evidence" value="ECO:0007669"/>
    <property type="project" value="UniProtKB-KW"/>
</dbReference>
<feature type="transmembrane region" description="Helical" evidence="13">
    <location>
        <begin position="1109"/>
        <end position="1128"/>
    </location>
</feature>
<keyword evidence="10" id="KW-0149">Chlorophyll biosynthesis</keyword>
<dbReference type="FunFam" id="3.40.1500.10:FF:000003">
    <property type="entry name" value="oxygen-dependent coproporphyrinogen-III oxidase, chloroplastic"/>
    <property type="match status" value="1"/>
</dbReference>
<feature type="domain" description="GPI inositol-deacylase PGAP1-like alpha/beta" evidence="14">
    <location>
        <begin position="590"/>
        <end position="863"/>
    </location>
</feature>
<keyword evidence="16" id="KW-1185">Reference proteome</keyword>
<dbReference type="SUPFAM" id="SSF53474">
    <property type="entry name" value="alpha/beta-Hydrolases"/>
    <property type="match status" value="1"/>
</dbReference>
<name>A0AAD3P3F2_NEPGR</name>
<dbReference type="GO" id="GO:0016788">
    <property type="term" value="F:hydrolase activity, acting on ester bonds"/>
    <property type="evidence" value="ECO:0007669"/>
    <property type="project" value="InterPro"/>
</dbReference>
<keyword evidence="13" id="KW-0653">Protein transport</keyword>
<dbReference type="InterPro" id="IPR018375">
    <property type="entry name" value="Coprogen_oxidase_CS"/>
</dbReference>
<dbReference type="InterPro" id="IPR036406">
    <property type="entry name" value="Coprogen_oxidase_aer_sf"/>
</dbReference>
<protein>
    <recommendedName>
        <fullName evidence="13">GPI inositol-deacylase</fullName>
        <ecNumber evidence="13">3.1.-.-</ecNumber>
    </recommendedName>
</protein>
<keyword evidence="8" id="KW-0560">Oxidoreductase</keyword>
<comment type="subcellular location">
    <subcellularLocation>
        <location evidence="13">Endoplasmic reticulum membrane</location>
    </subcellularLocation>
    <subcellularLocation>
        <location evidence="1">Plastid</location>
        <location evidence="1">Chloroplast</location>
    </subcellularLocation>
</comment>
<evidence type="ECO:0000256" key="3">
    <source>
        <dbReference type="ARBA" id="ARBA00010644"/>
    </source>
</evidence>
<dbReference type="PROSITE" id="PS01021">
    <property type="entry name" value="COPROGEN_OXIDASE"/>
    <property type="match status" value="1"/>
</dbReference>
<comment type="pathway">
    <text evidence="2">Porphyrin-containing compound metabolism; protoporphyrin-IX biosynthesis; protoporphyrinogen-IX from coproporphyrinogen-III (O2 route): step 1/1.</text>
</comment>
<comment type="catalytic activity">
    <reaction evidence="12">
        <text>coproporphyrinogen III + O2 + 2 H(+) = protoporphyrinogen IX + 2 CO2 + 2 H2O</text>
        <dbReference type="Rhea" id="RHEA:18257"/>
        <dbReference type="ChEBI" id="CHEBI:15377"/>
        <dbReference type="ChEBI" id="CHEBI:15378"/>
        <dbReference type="ChEBI" id="CHEBI:15379"/>
        <dbReference type="ChEBI" id="CHEBI:16526"/>
        <dbReference type="ChEBI" id="CHEBI:57307"/>
        <dbReference type="ChEBI" id="CHEBI:57309"/>
        <dbReference type="EC" id="1.3.3.3"/>
    </reaction>
</comment>
<evidence type="ECO:0000256" key="10">
    <source>
        <dbReference type="ARBA" id="ARBA00023171"/>
    </source>
</evidence>
<dbReference type="Pfam" id="PF07819">
    <property type="entry name" value="PGAP1"/>
    <property type="match status" value="1"/>
</dbReference>
<keyword evidence="11" id="KW-0627">Porphyrin biosynthesis</keyword>
<dbReference type="GO" id="GO:0015995">
    <property type="term" value="P:chlorophyll biosynthetic process"/>
    <property type="evidence" value="ECO:0007669"/>
    <property type="project" value="UniProtKB-KW"/>
</dbReference>
<dbReference type="GO" id="GO:0004109">
    <property type="term" value="F:coproporphyrinogen oxidase activity"/>
    <property type="evidence" value="ECO:0007669"/>
    <property type="project" value="UniProtKB-EC"/>
</dbReference>
<keyword evidence="13" id="KW-0812">Transmembrane</keyword>
<feature type="transmembrane region" description="Helical" evidence="13">
    <location>
        <begin position="1323"/>
        <end position="1342"/>
    </location>
</feature>
<dbReference type="SUPFAM" id="SSF102886">
    <property type="entry name" value="Coproporphyrinogen III oxidase"/>
    <property type="match status" value="1"/>
</dbReference>
<evidence type="ECO:0000313" key="15">
    <source>
        <dbReference type="EMBL" id="GMG98948.1"/>
    </source>
</evidence>
<keyword evidence="13" id="KW-1133">Transmembrane helix</keyword>
<comment type="similarity">
    <text evidence="13">Belongs to the GPI inositol-deacylase family.</text>
</comment>
<keyword evidence="7" id="KW-0809">Transit peptide</keyword>
<keyword evidence="5" id="KW-0150">Chloroplast</keyword>
<evidence type="ECO:0000256" key="7">
    <source>
        <dbReference type="ARBA" id="ARBA00022946"/>
    </source>
</evidence>
<evidence type="ECO:0000259" key="14">
    <source>
        <dbReference type="Pfam" id="PF07819"/>
    </source>
</evidence>
<evidence type="ECO:0000256" key="5">
    <source>
        <dbReference type="ARBA" id="ARBA00022528"/>
    </source>
</evidence>
<feature type="transmembrane region" description="Helical" evidence="13">
    <location>
        <begin position="1274"/>
        <end position="1295"/>
    </location>
</feature>
<keyword evidence="6" id="KW-0934">Plastid</keyword>
<dbReference type="Proteomes" id="UP001279734">
    <property type="component" value="Unassembled WGS sequence"/>
</dbReference>
<feature type="transmembrane region" description="Helical" evidence="13">
    <location>
        <begin position="1300"/>
        <end position="1317"/>
    </location>
</feature>
<evidence type="ECO:0000256" key="12">
    <source>
        <dbReference type="ARBA" id="ARBA00049102"/>
    </source>
</evidence>
<comment type="subunit">
    <text evidence="4">Homodimer.</text>
</comment>
<dbReference type="Gene3D" id="3.40.1500.10">
    <property type="entry name" value="Coproporphyrinogen III oxidase, aerobic"/>
    <property type="match status" value="1"/>
</dbReference>
<sequence length="1620" mass="180750">MTTAVLSAPLSFTPTSTASASPCSTLKLPNFPSFFPYNNNNYKPLCLQEGRRGWNFVPMAVAIEKEIPENERPLTFLRESDDGASNSSSISHSTSTTTVRARFERMIREAQDRVCEAIETADGGGKFKEDVWSRPGGGGGISRVLQDGGVWEKAGVNVSVVYGVMPPEAYRAAKAAASDQKPGPVPFFAAGISSVLHPKNPFAPTLHFNYRYFETDPPKEAHGAPRQWWFGGGTDLTPAYIHEEDVKHFHQVQKNACDKFDPSFYPRFKKWCDEYFYIKHRGERRGLGGIFFDDLNDYDQEMLLSFSTECANSVMPAYIPIIERRKNTPYTERHKAWQQLRRGRYVEFNLVYDRGTTFGLKTGGRIESILVSLPLTARWEYDHKPEVGSEEWKLLDACINPREWIPALANLHVQPSYHRTPPVPRLDELPLVPPCFYLASVPLSPTMPRLLKMRELFLYLPSSSLSHQAGAVGVSLPAHSQVPVNCHSISLLEISAFNRKERSWSWIEEAEENLVVLLPGRRMQYEFIPYEEFGRKANGKPIQNGCVMTYMYPTYIPITAPGNLSSAKYGLYLYHEGWKKIDFNEHLKKLNGVPVLFIPGNGGSYKQVRSLAKESHWAYTTGQLEQTFYQEASLTQEEGGLNTDSAISLPTQYPCMLDWFAVDLEGEHSAMDGRILEEHTEYVVYTIHRILDQYKESRDARASEGAAVSGDLPQSVILVGHSMGGFVARAAIIHPHLRKHAVETVVTLSSPHQSPPVAFQPSLGLYFASVNQQWKKGYEAVVSRAGHYVSDAALSHIVVISISGGVNDYQVRSKLESLDGIVPPTHGFMISSTGMKNVWLSMEHQAILWCNQLVVQVSHTILSLIDTETGQPFRDRQRRLAIFAKMLRSPLQQSLNWISEPSEHPTHVHNGNSASGSQVNALSACPKNVHWSDDGLERDLYIETSTVTVLAMDGRRRWLDIERLGSNGKSHFVLVTNLVPCHGVRIHLWPEKGNTSDLPASKRVVELTSKMVQIPSGPAPRQIEPGSQTEQPPPSAIFWLSPKDIQGFRFITISVAPRPTVSGRPPPAPSMAVGQFFNPNEWNIGFSPLLLLLSAYSEKDMLLKEDHSLALNLVFTVSFGLLPVTLSLKTAGCGVKNSGLPAGESGDLENSSICKLRCFPPVAIAWDSTSGPHIYPNLHSETIIVDSAPDLWSSSQASENTVILLLVDPHCAYKMSYAVSSTAAASRFLLLYSSQIVGFSVAIVFFALMRQASAWELDLPIPSMLMAVEYNMRLPLPFVFMAVVPILLSLFLSLLKSQPFPALASFLVVSLSCYMVANGFIFILIFISQLVFYVAAVVHVFFKKRLQTWEINISHAFLHWFINLSSSFFFSKVLRCLRFDPLLVSAVAAITLVCFVHPALGLSLLLVSHALCCHNALCSFKSASFRSQPQREESVNSKSNGIDGLEQYVYQHKVSSKYSSSSGKNSTSSPASANSFGDRQLEIFHHRHGLLVLHFLAALMFGPSLVAWLQRIGLGHSFPWFLDSVLCIGVILHGICDSQPEFNFFFFPFPGIPGRELRLSLAYMLAGYYSFLSGLASAPYRVFYAMAAIGVISFGYRMIERRNREKGELRLTSRKHPHRH</sequence>
<evidence type="ECO:0000256" key="8">
    <source>
        <dbReference type="ARBA" id="ARBA00023002"/>
    </source>
</evidence>
<dbReference type="InterPro" id="IPR001260">
    <property type="entry name" value="Coprogen_oxidase_aer"/>
</dbReference>
<keyword evidence="13" id="KW-0256">Endoplasmic reticulum</keyword>
<evidence type="ECO:0000256" key="13">
    <source>
        <dbReference type="RuleBase" id="RU365011"/>
    </source>
</evidence>
<feature type="transmembrane region" description="Helical" evidence="13">
    <location>
        <begin position="1382"/>
        <end position="1407"/>
    </location>
</feature>
<dbReference type="Pfam" id="PF01218">
    <property type="entry name" value="Coprogen_oxidas"/>
    <property type="match status" value="1"/>
</dbReference>
<dbReference type="GO" id="GO:0009507">
    <property type="term" value="C:chloroplast"/>
    <property type="evidence" value="ECO:0007669"/>
    <property type="project" value="UniProtKB-SubCell"/>
</dbReference>
<evidence type="ECO:0000256" key="11">
    <source>
        <dbReference type="ARBA" id="ARBA00023244"/>
    </source>
</evidence>
<evidence type="ECO:0000256" key="9">
    <source>
        <dbReference type="ARBA" id="ARBA00023133"/>
    </source>
</evidence>
<dbReference type="Gene3D" id="3.40.50.1820">
    <property type="entry name" value="alpha/beta hydrolase"/>
    <property type="match status" value="1"/>
</dbReference>
<keyword evidence="13" id="KW-0813">Transport</keyword>
<dbReference type="PRINTS" id="PR00073">
    <property type="entry name" value="COPRGNOXDASE"/>
</dbReference>
<accession>A0AAD3P3F2</accession>
<dbReference type="InterPro" id="IPR029058">
    <property type="entry name" value="AB_hydrolase_fold"/>
</dbReference>
<dbReference type="InterPro" id="IPR012908">
    <property type="entry name" value="PGAP1-ab_dom-like"/>
</dbReference>
<proteinExistence type="inferred from homology"/>
<comment type="similarity">
    <text evidence="3">Belongs to the aerobic coproporphyrinogen-III oxidase family.</text>
</comment>
<dbReference type="GO" id="GO:0005789">
    <property type="term" value="C:endoplasmic reticulum membrane"/>
    <property type="evidence" value="ECO:0007669"/>
    <property type="project" value="UniProtKB-SubCell"/>
</dbReference>
<evidence type="ECO:0000313" key="16">
    <source>
        <dbReference type="Proteomes" id="UP001279734"/>
    </source>
</evidence>
<evidence type="ECO:0000256" key="6">
    <source>
        <dbReference type="ARBA" id="ARBA00022640"/>
    </source>
</evidence>
<feature type="transmembrane region" description="Helical" evidence="13">
    <location>
        <begin position="1582"/>
        <end position="1599"/>
    </location>
</feature>